<gene>
    <name evidence="1" type="ORF">TELCIR_14531</name>
</gene>
<dbReference type="SUPFAM" id="SSF47616">
    <property type="entry name" value="GST C-terminal domain-like"/>
    <property type="match status" value="1"/>
</dbReference>
<feature type="non-terminal residue" evidence="1">
    <location>
        <position position="67"/>
    </location>
</feature>
<dbReference type="EMBL" id="KZ350455">
    <property type="protein sequence ID" value="PIO63855.1"/>
    <property type="molecule type" value="Genomic_DNA"/>
</dbReference>
<proteinExistence type="predicted"/>
<organism evidence="1 2">
    <name type="scientific">Teladorsagia circumcincta</name>
    <name type="common">Brown stomach worm</name>
    <name type="synonym">Ostertagia circumcincta</name>
    <dbReference type="NCBI Taxonomy" id="45464"/>
    <lineage>
        <taxon>Eukaryota</taxon>
        <taxon>Metazoa</taxon>
        <taxon>Ecdysozoa</taxon>
        <taxon>Nematoda</taxon>
        <taxon>Chromadorea</taxon>
        <taxon>Rhabditida</taxon>
        <taxon>Rhabditina</taxon>
        <taxon>Rhabditomorpha</taxon>
        <taxon>Strongyloidea</taxon>
        <taxon>Trichostrongylidae</taxon>
        <taxon>Teladorsagia</taxon>
    </lineage>
</organism>
<reference evidence="1 2" key="1">
    <citation type="submission" date="2015-09" db="EMBL/GenBank/DDBJ databases">
        <title>Draft genome of the parasitic nematode Teladorsagia circumcincta isolate WARC Sus (inbred).</title>
        <authorList>
            <person name="Mitreva M."/>
        </authorList>
    </citation>
    <scope>NUCLEOTIDE SEQUENCE [LARGE SCALE GENOMIC DNA]</scope>
    <source>
        <strain evidence="1 2">S</strain>
    </source>
</reference>
<name>A0A2G9U0X4_TELCI</name>
<keyword evidence="2" id="KW-1185">Reference proteome</keyword>
<accession>A0A2G9U0X4</accession>
<protein>
    <recommendedName>
        <fullName evidence="3">Elongation factor 1-beta</fullName>
    </recommendedName>
</protein>
<dbReference type="Proteomes" id="UP000230423">
    <property type="component" value="Unassembled WGS sequence"/>
</dbReference>
<evidence type="ECO:0000313" key="2">
    <source>
        <dbReference type="Proteomes" id="UP000230423"/>
    </source>
</evidence>
<dbReference type="OrthoDB" id="331763at2759"/>
<evidence type="ECO:0008006" key="3">
    <source>
        <dbReference type="Google" id="ProtNLM"/>
    </source>
</evidence>
<dbReference type="AlphaFoldDB" id="A0A2G9U0X4"/>
<sequence length="67" mass="7361">MMFDVKTPAGLAAFDEALHTQAFATGFVHSGEDSTLFGAIESAPCAKTYPNVARWYRNIASYDKSER</sequence>
<evidence type="ECO:0000313" key="1">
    <source>
        <dbReference type="EMBL" id="PIO63855.1"/>
    </source>
</evidence>
<dbReference type="InterPro" id="IPR036282">
    <property type="entry name" value="Glutathione-S-Trfase_C_sf"/>
</dbReference>